<dbReference type="eggNOG" id="ENOG502S9TE">
    <property type="taxonomic scope" value="Eukaryota"/>
</dbReference>
<accession>M2UDN5</accession>
<dbReference type="OMA" id="PRDETWF"/>
<evidence type="ECO:0000256" key="1">
    <source>
        <dbReference type="SAM" id="MobiDB-lite"/>
    </source>
</evidence>
<keyword evidence="3" id="KW-1185">Reference proteome</keyword>
<dbReference type="Proteomes" id="UP000016936">
    <property type="component" value="Unassembled WGS sequence"/>
</dbReference>
<sequence>MQAPHFKADYISLYTSPFVTLHFGPTHQKYYLPEVLLQKLGNIPSRDHWTGEIHLVDVDASIGHVLIHFLHTGVYQTLNDEDVEGADYPHKTLARNEFQTALLALEAAKKYSVHGLQEVAQVELERRGREIGLHDAVHAIREESIAGASDENAWLRDFLSKKVRWTFEHDRSILSAPELFENIESPTLMQLLAQIIIGLYSEEVDKLCKGKTATEKMSTLEKKEEDDLWGAFSFGGIAKNKKEKNKGALEEEPPPPEPESEPVVNESSHAKKEDPWSGEWRKLEPELEPEPPKVEVDPYAGLSKLQARKLKIKLDKEAKLKEEEDAKRQKEEEEEAAKIMQQEEEEAEKIPIETGATSELDHCELRSEHLSRDDRWQNCKPCELYMRKTALKFYLVGQPNVNELGTTNS</sequence>
<dbReference type="EMBL" id="KB445569">
    <property type="protein sequence ID" value="EMD96669.1"/>
    <property type="molecule type" value="Genomic_DNA"/>
</dbReference>
<evidence type="ECO:0000313" key="2">
    <source>
        <dbReference type="EMBL" id="EMD96669.1"/>
    </source>
</evidence>
<feature type="region of interest" description="Disordered" evidence="1">
    <location>
        <begin position="242"/>
        <end position="295"/>
    </location>
</feature>
<gene>
    <name evidence="2" type="ORF">COCHEDRAFT_1199565</name>
</gene>
<protein>
    <recommendedName>
        <fullName evidence="4">BTB domain-containing protein</fullName>
    </recommendedName>
</protein>
<dbReference type="PANTHER" id="PTHR37538">
    <property type="entry name" value="BTB DOMAIN-CONTAINING PROTEIN"/>
    <property type="match status" value="1"/>
</dbReference>
<dbReference type="PANTHER" id="PTHR37538:SF1">
    <property type="entry name" value="BTB DOMAIN-CONTAINING PROTEIN"/>
    <property type="match status" value="1"/>
</dbReference>
<feature type="region of interest" description="Disordered" evidence="1">
    <location>
        <begin position="321"/>
        <end position="356"/>
    </location>
</feature>
<dbReference type="HOGENOM" id="CLU_595779_0_0_1"/>
<reference evidence="2 3" key="1">
    <citation type="journal article" date="2012" name="PLoS Pathog.">
        <title>Diverse lifestyles and strategies of plant pathogenesis encoded in the genomes of eighteen Dothideomycetes fungi.</title>
        <authorList>
            <person name="Ohm R.A."/>
            <person name="Feau N."/>
            <person name="Henrissat B."/>
            <person name="Schoch C.L."/>
            <person name="Horwitz B.A."/>
            <person name="Barry K.W."/>
            <person name="Condon B.J."/>
            <person name="Copeland A.C."/>
            <person name="Dhillon B."/>
            <person name="Glaser F."/>
            <person name="Hesse C.N."/>
            <person name="Kosti I."/>
            <person name="LaButti K."/>
            <person name="Lindquist E.A."/>
            <person name="Lucas S."/>
            <person name="Salamov A.A."/>
            <person name="Bradshaw R.E."/>
            <person name="Ciuffetti L."/>
            <person name="Hamelin R.C."/>
            <person name="Kema G.H.J."/>
            <person name="Lawrence C."/>
            <person name="Scott J.A."/>
            <person name="Spatafora J.W."/>
            <person name="Turgeon B.G."/>
            <person name="de Wit P.J.G.M."/>
            <person name="Zhong S."/>
            <person name="Goodwin S.B."/>
            <person name="Grigoriev I.V."/>
        </authorList>
    </citation>
    <scope>NUCLEOTIDE SEQUENCE [LARGE SCALE GENOMIC DNA]</scope>
    <source>
        <strain evidence="3">C5 / ATCC 48332 / race O</strain>
    </source>
</reference>
<proteinExistence type="predicted"/>
<evidence type="ECO:0008006" key="4">
    <source>
        <dbReference type="Google" id="ProtNLM"/>
    </source>
</evidence>
<dbReference type="AlphaFoldDB" id="M2UDN5"/>
<dbReference type="STRING" id="701091.M2UDN5"/>
<dbReference type="OrthoDB" id="3594103at2759"/>
<feature type="compositionally biased region" description="Basic and acidic residues" evidence="1">
    <location>
        <begin position="321"/>
        <end position="331"/>
    </location>
</feature>
<evidence type="ECO:0000313" key="3">
    <source>
        <dbReference type="Proteomes" id="UP000016936"/>
    </source>
</evidence>
<name>M2UDN5_COCH5</name>
<feature type="compositionally biased region" description="Acidic residues" evidence="1">
    <location>
        <begin position="250"/>
        <end position="260"/>
    </location>
</feature>
<feature type="compositionally biased region" description="Basic and acidic residues" evidence="1">
    <location>
        <begin position="268"/>
        <end position="295"/>
    </location>
</feature>
<organism evidence="2 3">
    <name type="scientific">Cochliobolus heterostrophus (strain C5 / ATCC 48332 / race O)</name>
    <name type="common">Southern corn leaf blight fungus</name>
    <name type="synonym">Bipolaris maydis</name>
    <dbReference type="NCBI Taxonomy" id="701091"/>
    <lineage>
        <taxon>Eukaryota</taxon>
        <taxon>Fungi</taxon>
        <taxon>Dikarya</taxon>
        <taxon>Ascomycota</taxon>
        <taxon>Pezizomycotina</taxon>
        <taxon>Dothideomycetes</taxon>
        <taxon>Pleosporomycetidae</taxon>
        <taxon>Pleosporales</taxon>
        <taxon>Pleosporineae</taxon>
        <taxon>Pleosporaceae</taxon>
        <taxon>Bipolaris</taxon>
    </lineage>
</organism>
<reference evidence="3" key="2">
    <citation type="journal article" date="2013" name="PLoS Genet.">
        <title>Comparative genome structure, secondary metabolite, and effector coding capacity across Cochliobolus pathogens.</title>
        <authorList>
            <person name="Condon B.J."/>
            <person name="Leng Y."/>
            <person name="Wu D."/>
            <person name="Bushley K.E."/>
            <person name="Ohm R.A."/>
            <person name="Otillar R."/>
            <person name="Martin J."/>
            <person name="Schackwitz W."/>
            <person name="Grimwood J."/>
            <person name="MohdZainudin N."/>
            <person name="Xue C."/>
            <person name="Wang R."/>
            <person name="Manning V.A."/>
            <person name="Dhillon B."/>
            <person name="Tu Z.J."/>
            <person name="Steffenson B.J."/>
            <person name="Salamov A."/>
            <person name="Sun H."/>
            <person name="Lowry S."/>
            <person name="LaButti K."/>
            <person name="Han J."/>
            <person name="Copeland A."/>
            <person name="Lindquist E."/>
            <person name="Barry K."/>
            <person name="Schmutz J."/>
            <person name="Baker S.E."/>
            <person name="Ciuffetti L.M."/>
            <person name="Grigoriev I.V."/>
            <person name="Zhong S."/>
            <person name="Turgeon B.G."/>
        </authorList>
    </citation>
    <scope>NUCLEOTIDE SEQUENCE [LARGE SCALE GENOMIC DNA]</scope>
    <source>
        <strain evidence="3">C5 / ATCC 48332 / race O</strain>
    </source>
</reference>